<dbReference type="EMBL" id="JANQDX010000019">
    <property type="protein sequence ID" value="KAL0904903.1"/>
    <property type="molecule type" value="Genomic_DNA"/>
</dbReference>
<proteinExistence type="predicted"/>
<dbReference type="Proteomes" id="UP001552299">
    <property type="component" value="Unassembled WGS sequence"/>
</dbReference>
<name>A0ABD0TZE1_DENTH</name>
<comment type="caution">
    <text evidence="1">The sequence shown here is derived from an EMBL/GenBank/DDBJ whole genome shotgun (WGS) entry which is preliminary data.</text>
</comment>
<evidence type="ECO:0000313" key="1">
    <source>
        <dbReference type="EMBL" id="KAL0904903.1"/>
    </source>
</evidence>
<protein>
    <submittedName>
        <fullName evidence="1">Uncharacterized protein</fullName>
    </submittedName>
</protein>
<dbReference type="AlphaFoldDB" id="A0ABD0TZE1"/>
<accession>A0ABD0TZE1</accession>
<evidence type="ECO:0000313" key="2">
    <source>
        <dbReference type="Proteomes" id="UP001552299"/>
    </source>
</evidence>
<reference evidence="1 2" key="1">
    <citation type="journal article" date="2024" name="Plant Biotechnol. J.">
        <title>Dendrobium thyrsiflorum genome and its molecular insights into genes involved in important horticultural traits.</title>
        <authorList>
            <person name="Chen B."/>
            <person name="Wang J.Y."/>
            <person name="Zheng P.J."/>
            <person name="Li K.L."/>
            <person name="Liang Y.M."/>
            <person name="Chen X.F."/>
            <person name="Zhang C."/>
            <person name="Zhao X."/>
            <person name="He X."/>
            <person name="Zhang G.Q."/>
            <person name="Liu Z.J."/>
            <person name="Xu Q."/>
        </authorList>
    </citation>
    <scope>NUCLEOTIDE SEQUENCE [LARGE SCALE GENOMIC DNA]</scope>
    <source>
        <strain evidence="1">GZMU011</strain>
    </source>
</reference>
<keyword evidence="2" id="KW-1185">Reference proteome</keyword>
<sequence>MRFHIIKNKIAVQSTGKLPGKIKPIRQSSHPITLFPGHQCFWQLLCSCIIVEELPALPSLDLPFLASICSRVSTTSIIDGRLLGSPARHLRSIKLCCALGRVESSARRPDSISSNTTPKPYTSLLTYRWPEICKENSFLVALFSSAKVKTLRFAASRILPSENPSLSLKLSYVLSLKLESLVVKVLAAVAVEVPGMKETFIFDFTFILPLFNFKPSLTLHDMIQLNLT</sequence>
<gene>
    <name evidence="1" type="ORF">M5K25_027066</name>
</gene>
<organism evidence="1 2">
    <name type="scientific">Dendrobium thyrsiflorum</name>
    <name type="common">Pinecone-like raceme dendrobium</name>
    <name type="synonym">Orchid</name>
    <dbReference type="NCBI Taxonomy" id="117978"/>
    <lineage>
        <taxon>Eukaryota</taxon>
        <taxon>Viridiplantae</taxon>
        <taxon>Streptophyta</taxon>
        <taxon>Embryophyta</taxon>
        <taxon>Tracheophyta</taxon>
        <taxon>Spermatophyta</taxon>
        <taxon>Magnoliopsida</taxon>
        <taxon>Liliopsida</taxon>
        <taxon>Asparagales</taxon>
        <taxon>Orchidaceae</taxon>
        <taxon>Epidendroideae</taxon>
        <taxon>Malaxideae</taxon>
        <taxon>Dendrobiinae</taxon>
        <taxon>Dendrobium</taxon>
    </lineage>
</organism>